<name>A0A0P9CY50_9BACL</name>
<evidence type="ECO:0000313" key="3">
    <source>
        <dbReference type="Proteomes" id="UP000050482"/>
    </source>
</evidence>
<feature type="region of interest" description="Disordered" evidence="1">
    <location>
        <begin position="53"/>
        <end position="84"/>
    </location>
</feature>
<dbReference type="RefSeq" id="WP_054971042.1">
    <property type="nucleotide sequence ID" value="NZ_LJCO01000091.1"/>
</dbReference>
<evidence type="ECO:0000256" key="1">
    <source>
        <dbReference type="SAM" id="MobiDB-lite"/>
    </source>
</evidence>
<dbReference type="AlphaFoldDB" id="A0A0P9CY50"/>
<dbReference type="EMBL" id="LJCO01000091">
    <property type="protein sequence ID" value="KPV41803.1"/>
    <property type="molecule type" value="Genomic_DNA"/>
</dbReference>
<comment type="caution">
    <text evidence="2">The sequence shown here is derived from an EMBL/GenBank/DDBJ whole genome shotgun (WGS) entry which is preliminary data.</text>
</comment>
<evidence type="ECO:0000313" key="2">
    <source>
        <dbReference type="EMBL" id="KPV41803.1"/>
    </source>
</evidence>
<dbReference type="Proteomes" id="UP000050482">
    <property type="component" value="Unassembled WGS sequence"/>
</dbReference>
<protein>
    <submittedName>
        <fullName evidence="2">Uncharacterized protein</fullName>
    </submittedName>
</protein>
<organism evidence="2 3">
    <name type="scientific">Alicyclobacillus ferrooxydans</name>
    <dbReference type="NCBI Taxonomy" id="471514"/>
    <lineage>
        <taxon>Bacteria</taxon>
        <taxon>Bacillati</taxon>
        <taxon>Bacillota</taxon>
        <taxon>Bacilli</taxon>
        <taxon>Bacillales</taxon>
        <taxon>Alicyclobacillaceae</taxon>
        <taxon>Alicyclobacillus</taxon>
    </lineage>
</organism>
<gene>
    <name evidence="2" type="ORF">AN477_20445</name>
</gene>
<sequence length="127" mass="14382">MKPPTSLREELSSAIAWREAPARLREELSSAIAWREAADEPERGTEFRYHVAGSAGEAERGTEFRYRPTGSAGEPERGTEFLSYNPQHSLNQRPLWSLVACFQGFCQHYADVQMVVVITTVPYHLKN</sequence>
<reference evidence="2 3" key="1">
    <citation type="submission" date="2015-09" db="EMBL/GenBank/DDBJ databases">
        <title>Draft genome sequence of Alicyclobacillus ferrooxydans DSM 22381.</title>
        <authorList>
            <person name="Hemp J."/>
        </authorList>
    </citation>
    <scope>NUCLEOTIDE SEQUENCE [LARGE SCALE GENOMIC DNA]</scope>
    <source>
        <strain evidence="2 3">TC-34</strain>
    </source>
</reference>
<keyword evidence="3" id="KW-1185">Reference proteome</keyword>
<proteinExistence type="predicted"/>
<dbReference type="PATRIC" id="fig|471514.4.peg.3026"/>
<feature type="compositionally biased region" description="Basic and acidic residues" evidence="1">
    <location>
        <begin position="57"/>
        <end position="66"/>
    </location>
</feature>
<accession>A0A0P9CY50</accession>